<evidence type="ECO:0000313" key="2">
    <source>
        <dbReference type="EMBL" id="BCM84945.1"/>
    </source>
</evidence>
<sequence>MRREEETGTVLRMAAYLAQPRRKAAPPHQLFAAPLRLSRESQCRSVIRRRQDAAPANAKRPVRCRTGRFRSCLRQSRRRQAPAETSTLEGSTFTPGPIVEETAMRWM</sequence>
<name>A0A8H8WV82_9HYPH</name>
<gene>
    <name evidence="2" type="ORF">mvi_34060</name>
</gene>
<proteinExistence type="predicted"/>
<feature type="compositionally biased region" description="Polar residues" evidence="1">
    <location>
        <begin position="83"/>
        <end position="94"/>
    </location>
</feature>
<protein>
    <submittedName>
        <fullName evidence="2">Uncharacterized protein</fullName>
    </submittedName>
</protein>
<dbReference type="AlphaFoldDB" id="A0A8H8WV82"/>
<reference evidence="2" key="1">
    <citation type="submission" date="2020-11" db="EMBL/GenBank/DDBJ databases">
        <title>Complete genome sequence of a novel pathogenic Methylobacterium strain isolated from rice in Vietnam.</title>
        <authorList>
            <person name="Lai K."/>
            <person name="Okazaki S."/>
            <person name="Higashi K."/>
            <person name="Mori H."/>
            <person name="Toyoda A."/>
            <person name="Kurokawa K."/>
        </authorList>
    </citation>
    <scope>NUCLEOTIDE SEQUENCE</scope>
    <source>
        <strain evidence="2">VL1</strain>
    </source>
</reference>
<dbReference type="Proteomes" id="UP000663508">
    <property type="component" value="Chromosome"/>
</dbReference>
<accession>A0A8H8WV82</accession>
<evidence type="ECO:0000256" key="1">
    <source>
        <dbReference type="SAM" id="MobiDB-lite"/>
    </source>
</evidence>
<feature type="region of interest" description="Disordered" evidence="1">
    <location>
        <begin position="73"/>
        <end position="107"/>
    </location>
</feature>
<evidence type="ECO:0000313" key="3">
    <source>
        <dbReference type="Proteomes" id="UP000663508"/>
    </source>
</evidence>
<dbReference type="EMBL" id="AP024145">
    <property type="protein sequence ID" value="BCM84945.1"/>
    <property type="molecule type" value="Genomic_DNA"/>
</dbReference>
<organism evidence="2 3">
    <name type="scientific">Methylobacterium indicum</name>
    <dbReference type="NCBI Taxonomy" id="1775910"/>
    <lineage>
        <taxon>Bacteria</taxon>
        <taxon>Pseudomonadati</taxon>
        <taxon>Pseudomonadota</taxon>
        <taxon>Alphaproteobacteria</taxon>
        <taxon>Hyphomicrobiales</taxon>
        <taxon>Methylobacteriaceae</taxon>
        <taxon>Methylobacterium</taxon>
    </lineage>
</organism>
<dbReference type="KEGG" id="mind:mvi_34060"/>